<dbReference type="EMBL" id="JPKZ01002949">
    <property type="protein sequence ID" value="KHN74219.1"/>
    <property type="molecule type" value="Genomic_DNA"/>
</dbReference>
<sequence>MRSTTASSATLPPVDPEQPQPQMTCREIQTLRDANDSLQACVDNLQQVLKEKALETVRMEQQYLEDIKERDRQVDSLHRQLQERMRLTSSTASREEAYNSRTSAFLKERELLMRKVQQLEEQLQKCQFSGSLGSAFVQLK</sequence>
<gene>
    <name evidence="3" type="ORF">Tcan_18085</name>
</gene>
<feature type="coiled-coil region" evidence="1">
    <location>
        <begin position="102"/>
        <end position="129"/>
    </location>
</feature>
<feature type="compositionally biased region" description="Polar residues" evidence="2">
    <location>
        <begin position="1"/>
        <end position="10"/>
    </location>
</feature>
<name>A0A0B2UYF4_TOXCA</name>
<protein>
    <submittedName>
        <fullName evidence="3">Uncharacterized protein</fullName>
    </submittedName>
</protein>
<reference evidence="3 4" key="1">
    <citation type="submission" date="2014-11" db="EMBL/GenBank/DDBJ databases">
        <title>Genetic blueprint of the zoonotic pathogen Toxocara canis.</title>
        <authorList>
            <person name="Zhu X.-Q."/>
            <person name="Korhonen P.K."/>
            <person name="Cai H."/>
            <person name="Young N.D."/>
            <person name="Nejsum P."/>
            <person name="von Samson-Himmelstjerna G."/>
            <person name="Boag P.R."/>
            <person name="Tan P."/>
            <person name="Li Q."/>
            <person name="Min J."/>
            <person name="Yang Y."/>
            <person name="Wang X."/>
            <person name="Fang X."/>
            <person name="Hall R.S."/>
            <person name="Hofmann A."/>
            <person name="Sternberg P.W."/>
            <person name="Jex A.R."/>
            <person name="Gasser R.B."/>
        </authorList>
    </citation>
    <scope>NUCLEOTIDE SEQUENCE [LARGE SCALE GENOMIC DNA]</scope>
    <source>
        <strain evidence="3">PN_DK_2014</strain>
    </source>
</reference>
<dbReference type="AlphaFoldDB" id="A0A0B2UYF4"/>
<feature type="region of interest" description="Disordered" evidence="2">
    <location>
        <begin position="1"/>
        <end position="22"/>
    </location>
</feature>
<proteinExistence type="predicted"/>
<organism evidence="3 4">
    <name type="scientific">Toxocara canis</name>
    <name type="common">Canine roundworm</name>
    <dbReference type="NCBI Taxonomy" id="6265"/>
    <lineage>
        <taxon>Eukaryota</taxon>
        <taxon>Metazoa</taxon>
        <taxon>Ecdysozoa</taxon>
        <taxon>Nematoda</taxon>
        <taxon>Chromadorea</taxon>
        <taxon>Rhabditida</taxon>
        <taxon>Spirurina</taxon>
        <taxon>Ascaridomorpha</taxon>
        <taxon>Ascaridoidea</taxon>
        <taxon>Toxocaridae</taxon>
        <taxon>Toxocara</taxon>
    </lineage>
</organism>
<dbReference type="Proteomes" id="UP000031036">
    <property type="component" value="Unassembled WGS sequence"/>
</dbReference>
<evidence type="ECO:0000313" key="3">
    <source>
        <dbReference type="EMBL" id="KHN74219.1"/>
    </source>
</evidence>
<evidence type="ECO:0000256" key="1">
    <source>
        <dbReference type="SAM" id="Coils"/>
    </source>
</evidence>
<keyword evidence="4" id="KW-1185">Reference proteome</keyword>
<accession>A0A0B2UYF4</accession>
<keyword evidence="1" id="KW-0175">Coiled coil</keyword>
<comment type="caution">
    <text evidence="3">The sequence shown here is derived from an EMBL/GenBank/DDBJ whole genome shotgun (WGS) entry which is preliminary data.</text>
</comment>
<evidence type="ECO:0000256" key="2">
    <source>
        <dbReference type="SAM" id="MobiDB-lite"/>
    </source>
</evidence>
<feature type="coiled-coil region" evidence="1">
    <location>
        <begin position="28"/>
        <end position="62"/>
    </location>
</feature>
<evidence type="ECO:0000313" key="4">
    <source>
        <dbReference type="Proteomes" id="UP000031036"/>
    </source>
</evidence>